<dbReference type="PANTHER" id="PTHR43439:SF2">
    <property type="entry name" value="ENZYME, PUTATIVE (JCVI)-RELATED"/>
    <property type="match status" value="1"/>
</dbReference>
<keyword evidence="6" id="KW-1185">Reference proteome</keyword>
<evidence type="ECO:0000259" key="3">
    <source>
        <dbReference type="Pfam" id="PF00501"/>
    </source>
</evidence>
<dbReference type="SUPFAM" id="SSF56801">
    <property type="entry name" value="Acetyl-CoA synthetase-like"/>
    <property type="match status" value="1"/>
</dbReference>
<dbReference type="InterPro" id="IPR042099">
    <property type="entry name" value="ANL_N_sf"/>
</dbReference>
<keyword evidence="5" id="KW-0436">Ligase</keyword>
<evidence type="ECO:0000313" key="5">
    <source>
        <dbReference type="EMBL" id="CEH19011.1"/>
    </source>
</evidence>
<dbReference type="InterPro" id="IPR036291">
    <property type="entry name" value="NAD(P)-bd_dom_sf"/>
</dbReference>
<keyword evidence="2" id="KW-0597">Phosphoprotein</keyword>
<feature type="domain" description="AMP-dependent synthetase/ligase" evidence="3">
    <location>
        <begin position="22"/>
        <end position="347"/>
    </location>
</feature>
<dbReference type="STRING" id="401625.A0A0P1BQ27"/>
<dbReference type="InterPro" id="IPR000873">
    <property type="entry name" value="AMP-dep_synth/lig_dom"/>
</dbReference>
<dbReference type="PANTHER" id="PTHR43439">
    <property type="entry name" value="PHENYLACETATE-COENZYME A LIGASE"/>
    <property type="match status" value="1"/>
</dbReference>
<dbReference type="InterPro" id="IPR020845">
    <property type="entry name" value="AMP-binding_CS"/>
</dbReference>
<dbReference type="PROSITE" id="PS00455">
    <property type="entry name" value="AMP_BINDING"/>
    <property type="match status" value="1"/>
</dbReference>
<dbReference type="InterPro" id="IPR013120">
    <property type="entry name" value="FAR_NAD-bd"/>
</dbReference>
<dbReference type="InterPro" id="IPR051414">
    <property type="entry name" value="Adenylate-forming_Reductase"/>
</dbReference>
<dbReference type="GO" id="GO:0016874">
    <property type="term" value="F:ligase activity"/>
    <property type="evidence" value="ECO:0007669"/>
    <property type="project" value="UniProtKB-KW"/>
</dbReference>
<dbReference type="AlphaFoldDB" id="A0A0P1BQ27"/>
<dbReference type="Pfam" id="PF23562">
    <property type="entry name" value="AMP-binding_C_3"/>
    <property type="match status" value="1"/>
</dbReference>
<protein>
    <submittedName>
        <fullName evidence="5">Long chain fatty acid acyl-CoA ligase</fullName>
    </submittedName>
</protein>
<dbReference type="EMBL" id="CCYA01000276">
    <property type="protein sequence ID" value="CEH19011.1"/>
    <property type="molecule type" value="Genomic_DNA"/>
</dbReference>
<dbReference type="Gene3D" id="3.40.50.720">
    <property type="entry name" value="NAD(P)-binding Rossmann-like Domain"/>
    <property type="match status" value="1"/>
</dbReference>
<evidence type="ECO:0000313" key="6">
    <source>
        <dbReference type="Proteomes" id="UP000054845"/>
    </source>
</evidence>
<proteinExistence type="predicted"/>
<evidence type="ECO:0000256" key="2">
    <source>
        <dbReference type="ARBA" id="ARBA00022553"/>
    </source>
</evidence>
<name>A0A0P1BQ27_9BASI</name>
<dbReference type="Pfam" id="PF07993">
    <property type="entry name" value="NAD_binding_4"/>
    <property type="match status" value="1"/>
</dbReference>
<sequence length="919" mass="99454">MSFIKPQVVGASYLLPTLIDHSAQVNASQPFRIDRNSDGRWVTTTHATFAALVSGAAWALGDLDVPHRRDSAEPPVLAMLTGSDLASVVGILGAIKRGCAVLMLSPRCPPETIIALLSSSNAQCLFFSPKHRALAERVRQVSSCKTLQLPSIEGITAASNRFGHFPYEQSHDNEVHKTCIILHSSGSTGTPKLCPHSHKDILNHGLVIAHPNDAATTSDKRGLAIFNSLPLFHAMGWLAGPLGSLLAGLKPAVPAADFVPTPESIAEHIRSAGCKAAILVPSLVDDLASDIKTRDVLSGLTVWWGGAPMSDATYSRMLEAGATSLVTYGLTETTSLGHSHDIPPPGQEALDGRWIVLRSDMDYEFEAFPLEDAGPQLYELVVKSTPACSVISETAPGKTHTGDLVEKHPTWPNAIRVHGRKSDMVILANGENVATTPLEMALSSHPWVLRAVVVGEGYSHASVLIEPRKAYRDKSLDEFRQAVWPIVKKANAKAPAYAQIFAANVMLTERTKPLPVSEKGTVQRKRAVELYKKEIAALYSESRNDEDNLTAPTNLSRGALKTFVHVTVARVLDLESLELGGVQRQAAVLKSRGIDETLAHSAKLIFVDGTADDLSVDALPERPDLIIHSAWPVRFDLPLKSFESSIAGVRNLLQLSVALQARFVFISSIAAGMQTQAASDTSRHCQTRVIAEDKQVELEWALGGYGASKQVGERLISSAVKANACFEGFSIRCGQLMGDEKSGQWNESEWWPSIVRSAGKLGCLPEDSGLGIVDWITHNDAARSIVGLSIGYERRPLAATPQSSTNVVNLVHPKVLASASRIFADVMYPQPQIVPLVEWLDMLNQLQSSAKDDKEYTKLTAEVPALALLDFYKQRASACQAIRYEVGEANNHLANAKVLDAPLARVFTKAWGLRIRGDA</sequence>
<accession>A0A0P1BQ27</accession>
<organism evidence="5 6">
    <name type="scientific">Ceraceosorus bombacis</name>
    <dbReference type="NCBI Taxonomy" id="401625"/>
    <lineage>
        <taxon>Eukaryota</taxon>
        <taxon>Fungi</taxon>
        <taxon>Dikarya</taxon>
        <taxon>Basidiomycota</taxon>
        <taxon>Ustilaginomycotina</taxon>
        <taxon>Exobasidiomycetes</taxon>
        <taxon>Ceraceosorales</taxon>
        <taxon>Ceraceosoraceae</taxon>
        <taxon>Ceraceosorus</taxon>
    </lineage>
</organism>
<feature type="domain" description="Thioester reductase (TE)" evidence="4">
    <location>
        <begin position="617"/>
        <end position="767"/>
    </location>
</feature>
<dbReference type="Pfam" id="PF00501">
    <property type="entry name" value="AMP-binding"/>
    <property type="match status" value="1"/>
</dbReference>
<keyword evidence="1" id="KW-0596">Phosphopantetheine</keyword>
<evidence type="ECO:0000256" key="1">
    <source>
        <dbReference type="ARBA" id="ARBA00022450"/>
    </source>
</evidence>
<dbReference type="OrthoDB" id="429813at2759"/>
<reference evidence="5 6" key="1">
    <citation type="submission" date="2014-09" db="EMBL/GenBank/DDBJ databases">
        <authorList>
            <person name="Magalhaes I.L.F."/>
            <person name="Oliveira U."/>
            <person name="Santos F.R."/>
            <person name="Vidigal T.H.D.A."/>
            <person name="Brescovit A.D."/>
            <person name="Santos A.J."/>
        </authorList>
    </citation>
    <scope>NUCLEOTIDE SEQUENCE [LARGE SCALE GENOMIC DNA]</scope>
</reference>
<dbReference type="Proteomes" id="UP000054845">
    <property type="component" value="Unassembled WGS sequence"/>
</dbReference>
<dbReference type="Gene3D" id="3.40.50.12780">
    <property type="entry name" value="N-terminal domain of ligase-like"/>
    <property type="match status" value="1"/>
</dbReference>
<evidence type="ECO:0000259" key="4">
    <source>
        <dbReference type="Pfam" id="PF07993"/>
    </source>
</evidence>
<dbReference type="SUPFAM" id="SSF51735">
    <property type="entry name" value="NAD(P)-binding Rossmann-fold domains"/>
    <property type="match status" value="1"/>
</dbReference>